<proteinExistence type="predicted"/>
<gene>
    <name evidence="2" type="ORF">GCM10023086_25650</name>
</gene>
<dbReference type="EMBL" id="BAABET010000003">
    <property type="protein sequence ID" value="GAA4307170.1"/>
    <property type="molecule type" value="Genomic_DNA"/>
</dbReference>
<feature type="region of interest" description="Disordered" evidence="1">
    <location>
        <begin position="49"/>
        <end position="84"/>
    </location>
</feature>
<keyword evidence="3" id="KW-1185">Reference proteome</keyword>
<evidence type="ECO:0000256" key="1">
    <source>
        <dbReference type="SAM" id="MobiDB-lite"/>
    </source>
</evidence>
<comment type="caution">
    <text evidence="2">The sequence shown here is derived from an EMBL/GenBank/DDBJ whole genome shotgun (WGS) entry which is preliminary data.</text>
</comment>
<feature type="compositionally biased region" description="Gly residues" evidence="1">
    <location>
        <begin position="73"/>
        <end position="84"/>
    </location>
</feature>
<sequence length="84" mass="8615">MTGNHRDTATDTGGQKEDGTYEGGKVNFTGQLFFDDTIAESVFALEPVHKKDPAKGYKGSLTLGRDPDAENTGAGGGGGGVAQP</sequence>
<name>A0ABP8FMD1_9ACTN</name>
<protein>
    <submittedName>
        <fullName evidence="2">Uncharacterized protein</fullName>
    </submittedName>
</protein>
<organism evidence="2 3">
    <name type="scientific">Streptomyces venetus</name>
    <dbReference type="NCBI Taxonomy" id="1701086"/>
    <lineage>
        <taxon>Bacteria</taxon>
        <taxon>Bacillati</taxon>
        <taxon>Actinomycetota</taxon>
        <taxon>Actinomycetes</taxon>
        <taxon>Kitasatosporales</taxon>
        <taxon>Streptomycetaceae</taxon>
        <taxon>Streptomyces</taxon>
    </lineage>
</organism>
<evidence type="ECO:0000313" key="3">
    <source>
        <dbReference type="Proteomes" id="UP001501115"/>
    </source>
</evidence>
<evidence type="ECO:0000313" key="2">
    <source>
        <dbReference type="EMBL" id="GAA4307170.1"/>
    </source>
</evidence>
<dbReference type="Proteomes" id="UP001501115">
    <property type="component" value="Unassembled WGS sequence"/>
</dbReference>
<feature type="compositionally biased region" description="Basic and acidic residues" evidence="1">
    <location>
        <begin position="1"/>
        <end position="19"/>
    </location>
</feature>
<accession>A0ABP8FMD1</accession>
<reference evidence="3" key="1">
    <citation type="journal article" date="2019" name="Int. J. Syst. Evol. Microbiol.">
        <title>The Global Catalogue of Microorganisms (GCM) 10K type strain sequencing project: providing services to taxonomists for standard genome sequencing and annotation.</title>
        <authorList>
            <consortium name="The Broad Institute Genomics Platform"/>
            <consortium name="The Broad Institute Genome Sequencing Center for Infectious Disease"/>
            <person name="Wu L."/>
            <person name="Ma J."/>
        </authorList>
    </citation>
    <scope>NUCLEOTIDE SEQUENCE [LARGE SCALE GENOMIC DNA]</scope>
    <source>
        <strain evidence="3">JCM 31290</strain>
    </source>
</reference>
<feature type="region of interest" description="Disordered" evidence="1">
    <location>
        <begin position="1"/>
        <end position="24"/>
    </location>
</feature>